<name>A0ACB9DGN9_ARCLA</name>
<proteinExistence type="predicted"/>
<dbReference type="Proteomes" id="UP001055879">
    <property type="component" value="Linkage Group LG03"/>
</dbReference>
<evidence type="ECO:0000313" key="1">
    <source>
        <dbReference type="EMBL" id="KAI3745641.1"/>
    </source>
</evidence>
<gene>
    <name evidence="1" type="ORF">L6452_08043</name>
</gene>
<sequence length="445" mass="50720">MDLLRFACSNKAHMIGICGIGGIGKTTLAKAMYNLMYIHFEDCSFLDDVQGATKRHGLTHVVMQLINDIMKTTDVRISNIGQAIMVMKQRMAARRILLVVDDVDNRDQLEALADTNIRVLVDKSLLSISRIGLLEMHDLIQRMARKIVREESDTPGMRSRLWISSEVFDVLNENKGTEAVEVLDLLQKEYCEKVYIDGKAFAHMKNLRILKICDEELGNIWHAFDLKLWKDSKVNYSGKLEFLSNKLRLLYWHGYPFKFFPSDFYPKNIVAIDLSYSHIKNLWISPKCFTSYESKLIDSISKEILVKLCNGPLPVGENVVGVDARIEKMDLLRFVCSIKVHMIGICGIGGIGKTTFAKAIYNLMYIHFDECSFLDDVQGATKRHGLTHVVMQLINDIMKTTDVRISNIGQAIMVMKQRMAVRRILLVVDDVDHRDKLEALPGSRD</sequence>
<reference evidence="1 2" key="2">
    <citation type="journal article" date="2022" name="Mol. Ecol. Resour.">
        <title>The genomes of chicory, endive, great burdock and yacon provide insights into Asteraceae paleo-polyploidization history and plant inulin production.</title>
        <authorList>
            <person name="Fan W."/>
            <person name="Wang S."/>
            <person name="Wang H."/>
            <person name="Wang A."/>
            <person name="Jiang F."/>
            <person name="Liu H."/>
            <person name="Zhao H."/>
            <person name="Xu D."/>
            <person name="Zhang Y."/>
        </authorList>
    </citation>
    <scope>NUCLEOTIDE SEQUENCE [LARGE SCALE GENOMIC DNA]</scope>
    <source>
        <strain evidence="2">cv. Niubang</strain>
    </source>
</reference>
<dbReference type="EMBL" id="CM042049">
    <property type="protein sequence ID" value="KAI3745641.1"/>
    <property type="molecule type" value="Genomic_DNA"/>
</dbReference>
<evidence type="ECO:0000313" key="2">
    <source>
        <dbReference type="Proteomes" id="UP001055879"/>
    </source>
</evidence>
<accession>A0ACB9DGN9</accession>
<organism evidence="1 2">
    <name type="scientific">Arctium lappa</name>
    <name type="common">Greater burdock</name>
    <name type="synonym">Lappa major</name>
    <dbReference type="NCBI Taxonomy" id="4217"/>
    <lineage>
        <taxon>Eukaryota</taxon>
        <taxon>Viridiplantae</taxon>
        <taxon>Streptophyta</taxon>
        <taxon>Embryophyta</taxon>
        <taxon>Tracheophyta</taxon>
        <taxon>Spermatophyta</taxon>
        <taxon>Magnoliopsida</taxon>
        <taxon>eudicotyledons</taxon>
        <taxon>Gunneridae</taxon>
        <taxon>Pentapetalae</taxon>
        <taxon>asterids</taxon>
        <taxon>campanulids</taxon>
        <taxon>Asterales</taxon>
        <taxon>Asteraceae</taxon>
        <taxon>Carduoideae</taxon>
        <taxon>Cardueae</taxon>
        <taxon>Arctiinae</taxon>
        <taxon>Arctium</taxon>
    </lineage>
</organism>
<reference evidence="2" key="1">
    <citation type="journal article" date="2022" name="Mol. Ecol. Resour.">
        <title>The genomes of chicory, endive, great burdock and yacon provide insights into Asteraceae palaeo-polyploidization history and plant inulin production.</title>
        <authorList>
            <person name="Fan W."/>
            <person name="Wang S."/>
            <person name="Wang H."/>
            <person name="Wang A."/>
            <person name="Jiang F."/>
            <person name="Liu H."/>
            <person name="Zhao H."/>
            <person name="Xu D."/>
            <person name="Zhang Y."/>
        </authorList>
    </citation>
    <scope>NUCLEOTIDE SEQUENCE [LARGE SCALE GENOMIC DNA]</scope>
    <source>
        <strain evidence="2">cv. Niubang</strain>
    </source>
</reference>
<keyword evidence="2" id="KW-1185">Reference proteome</keyword>
<protein>
    <submittedName>
        <fullName evidence="1">Uncharacterized protein</fullName>
    </submittedName>
</protein>
<comment type="caution">
    <text evidence="1">The sequence shown here is derived from an EMBL/GenBank/DDBJ whole genome shotgun (WGS) entry which is preliminary data.</text>
</comment>